<sequence length="578" mass="61216">MEKDPATHRRHRPGPGALPSGVAPGHLKAASEGAELQRSRSMGGLHQKGDPPSRIRKLRREPGRRVGGSLLEGPGLPGPAAQEGMDPADTHLGRPQAQGAVLPAAAFLTYFDRPFTGWSGSSRNGLQVWSSATSSSSPETDDEGPSLRLDALGRRGEPPSRNSTTLEDGQSGRGIQPGMAGKKTPPSAGLPWPTELGSGLAAGQSLQEALQDRAIPSPQGPGCSSIRTMERGLQQGAQSRHSDLATCLSLKGLHSHMHVQGPRQIQGAPVPCLGEGTAKSTWLGARELAATPPPSVFLKRKPGVVLSTLQEGLQTRTVLQVASPGLGHTGLRSQGPCANGADQHCPCFSESEDQGQDPRRDADDTICQANLEEDRKEKNQDALGSLDLECGKTESEVEKSDSETSTKEEQAGACAGSCVLEAEVTTRAVREEKWGEMDIGDLSEDETRTSWVCCILYPTKRKAEGCAATLEKVTTRAVREEKWGEMDIGDLSEDETRTSWVCCIPYPTKRKAEGCVATLEKHLSSLSGDTDSSWEPRTDFLSPSLAAEDSELATGGQDARSGSVGTNSTMTLCLPGPG</sequence>
<dbReference type="Proteomes" id="UP000335636">
    <property type="component" value="Unassembled WGS sequence"/>
</dbReference>
<feature type="region of interest" description="Disordered" evidence="1">
    <location>
        <begin position="1"/>
        <end position="97"/>
    </location>
</feature>
<feature type="region of interest" description="Disordered" evidence="1">
    <location>
        <begin position="553"/>
        <end position="578"/>
    </location>
</feature>
<gene>
    <name evidence="2" type="ORF">MONAX_5E033168</name>
</gene>
<dbReference type="AlphaFoldDB" id="A0A5E4CTC2"/>
<protein>
    <submittedName>
        <fullName evidence="2">Uncharacterized protein</fullName>
    </submittedName>
</protein>
<proteinExistence type="predicted"/>
<feature type="compositionally biased region" description="Basic and acidic residues" evidence="1">
    <location>
        <begin position="389"/>
        <end position="409"/>
    </location>
</feature>
<accession>A0A5E4CTC2</accession>
<dbReference type="EMBL" id="CABDUW010002009">
    <property type="protein sequence ID" value="VTJ85044.1"/>
    <property type="molecule type" value="Genomic_DNA"/>
</dbReference>
<keyword evidence="3" id="KW-1185">Reference proteome</keyword>
<evidence type="ECO:0000256" key="1">
    <source>
        <dbReference type="SAM" id="MobiDB-lite"/>
    </source>
</evidence>
<feature type="region of interest" description="Disordered" evidence="1">
    <location>
        <begin position="371"/>
        <end position="409"/>
    </location>
</feature>
<dbReference type="PANTHER" id="PTHR39223">
    <property type="entry name" value="RIKEN CDNA 1700029H14 GENE"/>
    <property type="match status" value="1"/>
</dbReference>
<evidence type="ECO:0000313" key="2">
    <source>
        <dbReference type="EMBL" id="VTJ85044.1"/>
    </source>
</evidence>
<name>A0A5E4CTC2_MARMO</name>
<comment type="caution">
    <text evidence="2">The sequence shown here is derived from an EMBL/GenBank/DDBJ whole genome shotgun (WGS) entry which is preliminary data.</text>
</comment>
<reference evidence="2" key="1">
    <citation type="submission" date="2019-04" db="EMBL/GenBank/DDBJ databases">
        <authorList>
            <person name="Alioto T."/>
            <person name="Alioto T."/>
        </authorList>
    </citation>
    <scope>NUCLEOTIDE SEQUENCE [LARGE SCALE GENOMIC DNA]</scope>
</reference>
<dbReference type="InterPro" id="IPR040020">
    <property type="entry name" value="C13orf46-like"/>
</dbReference>
<dbReference type="PANTHER" id="PTHR39223:SF1">
    <property type="entry name" value="RIKEN CDNA 1700029H14 GENE"/>
    <property type="match status" value="1"/>
</dbReference>
<evidence type="ECO:0000313" key="3">
    <source>
        <dbReference type="Proteomes" id="UP000335636"/>
    </source>
</evidence>
<feature type="region of interest" description="Disordered" evidence="1">
    <location>
        <begin position="121"/>
        <end position="205"/>
    </location>
</feature>
<organism evidence="2 3">
    <name type="scientific">Marmota monax</name>
    <name type="common">Woodchuck</name>
    <dbReference type="NCBI Taxonomy" id="9995"/>
    <lineage>
        <taxon>Eukaryota</taxon>
        <taxon>Metazoa</taxon>
        <taxon>Chordata</taxon>
        <taxon>Craniata</taxon>
        <taxon>Vertebrata</taxon>
        <taxon>Euteleostomi</taxon>
        <taxon>Mammalia</taxon>
        <taxon>Eutheria</taxon>
        <taxon>Euarchontoglires</taxon>
        <taxon>Glires</taxon>
        <taxon>Rodentia</taxon>
        <taxon>Sciuromorpha</taxon>
        <taxon>Sciuridae</taxon>
        <taxon>Xerinae</taxon>
        <taxon>Marmotini</taxon>
        <taxon>Marmota</taxon>
    </lineage>
</organism>